<dbReference type="GO" id="GO:0016887">
    <property type="term" value="F:ATP hydrolysis activity"/>
    <property type="evidence" value="ECO:0007669"/>
    <property type="project" value="InterPro"/>
</dbReference>
<feature type="domain" description="ATPase AAA-type core" evidence="3">
    <location>
        <begin position="237"/>
        <end position="373"/>
    </location>
</feature>
<proteinExistence type="predicted"/>
<keyword evidence="1" id="KW-0547">Nucleotide-binding</keyword>
<protein>
    <submittedName>
        <fullName evidence="4">P-loop containing nucleoside triphosphate hydrolase protein</fullName>
    </submittedName>
</protein>
<evidence type="ECO:0000313" key="5">
    <source>
        <dbReference type="Proteomes" id="UP000800096"/>
    </source>
</evidence>
<evidence type="ECO:0000313" key="4">
    <source>
        <dbReference type="EMBL" id="KAF1911539.1"/>
    </source>
</evidence>
<evidence type="ECO:0000259" key="3">
    <source>
        <dbReference type="Pfam" id="PF07724"/>
    </source>
</evidence>
<dbReference type="InterPro" id="IPR027417">
    <property type="entry name" value="P-loop_NTPase"/>
</dbReference>
<dbReference type="InterPro" id="IPR001270">
    <property type="entry name" value="ClpA/B"/>
</dbReference>
<dbReference type="GO" id="GO:0034605">
    <property type="term" value="P:cellular response to heat"/>
    <property type="evidence" value="ECO:0007669"/>
    <property type="project" value="TreeGrafter"/>
</dbReference>
<evidence type="ECO:0000256" key="1">
    <source>
        <dbReference type="ARBA" id="ARBA00022741"/>
    </source>
</evidence>
<organism evidence="4 5">
    <name type="scientific">Ampelomyces quisqualis</name>
    <name type="common">Powdery mildew agent</name>
    <dbReference type="NCBI Taxonomy" id="50730"/>
    <lineage>
        <taxon>Eukaryota</taxon>
        <taxon>Fungi</taxon>
        <taxon>Dikarya</taxon>
        <taxon>Ascomycota</taxon>
        <taxon>Pezizomycotina</taxon>
        <taxon>Dothideomycetes</taxon>
        <taxon>Pleosporomycetidae</taxon>
        <taxon>Pleosporales</taxon>
        <taxon>Pleosporineae</taxon>
        <taxon>Phaeosphaeriaceae</taxon>
        <taxon>Ampelomyces</taxon>
    </lineage>
</organism>
<dbReference type="PRINTS" id="PR00300">
    <property type="entry name" value="CLPPROTEASEA"/>
</dbReference>
<keyword evidence="2" id="KW-0067">ATP-binding</keyword>
<sequence>MESPQHHPNMVPFTFALQNKCELPDIARAKSYLSVHDELDEASGNNRFNTMVLCAAVLHGCSLNALKSYVQRYRGNEEEFSAIMRLVTPVLYCAIARNDRHMIDLLLEYGVDPTGSTGKNKIVPPIAFAVIHGHMHSIDTTEIVDIILSAGVYPKTIAKDMKRIARGLNLSQRYALFRASLCPALTARELQSAELHGVKKLIRLPHRIIGQITAVDLLPKYILEHTAASVDDPEPMVIVFAGPPGHGKTELAQQLGALLGVKQDTVACSQIEKDSELFGPKAGYHRSLEGSTLNNLLAQNDGLCSVAFLDEFDKSSSDVCEALLTVMSEGKYIDRRTSKKVDCRKTIWILASNLGDEAIAKFYEKEMKHMKDSEKATTDLNPLIIQLRDMFKGSWGEPFESRIEHVIPFFPFSPGEQAVVAHKFLRKDARNARKDIDLRPEVKRMMGHCIISYVEDGPLCAYMAERGYHRSSGARGVKREAKKVMAAARKVYNNIPERVDESLNDGPFEKLEVKLAPSGNNKHEVKVFRKLEG</sequence>
<evidence type="ECO:0000256" key="2">
    <source>
        <dbReference type="ARBA" id="ARBA00022840"/>
    </source>
</evidence>
<keyword evidence="5" id="KW-1185">Reference proteome</keyword>
<name>A0A6A5Q7Z0_AMPQU</name>
<accession>A0A6A5Q7Z0</accession>
<dbReference type="InterPro" id="IPR050130">
    <property type="entry name" value="ClpA_ClpB"/>
</dbReference>
<dbReference type="GO" id="GO:0005737">
    <property type="term" value="C:cytoplasm"/>
    <property type="evidence" value="ECO:0007669"/>
    <property type="project" value="TreeGrafter"/>
</dbReference>
<dbReference type="OrthoDB" id="47330at2759"/>
<dbReference type="InterPro" id="IPR003959">
    <property type="entry name" value="ATPase_AAA_core"/>
</dbReference>
<dbReference type="AlphaFoldDB" id="A0A6A5Q7Z0"/>
<dbReference type="PANTHER" id="PTHR11638">
    <property type="entry name" value="ATP-DEPENDENT CLP PROTEASE"/>
    <property type="match status" value="1"/>
</dbReference>
<keyword evidence="4" id="KW-0378">Hydrolase</keyword>
<gene>
    <name evidence="4" type="ORF">BDU57DRAFT_565539</name>
</gene>
<reference evidence="4" key="1">
    <citation type="journal article" date="2020" name="Stud. Mycol.">
        <title>101 Dothideomycetes genomes: a test case for predicting lifestyles and emergence of pathogens.</title>
        <authorList>
            <person name="Haridas S."/>
            <person name="Albert R."/>
            <person name="Binder M."/>
            <person name="Bloem J."/>
            <person name="Labutti K."/>
            <person name="Salamov A."/>
            <person name="Andreopoulos B."/>
            <person name="Baker S."/>
            <person name="Barry K."/>
            <person name="Bills G."/>
            <person name="Bluhm B."/>
            <person name="Cannon C."/>
            <person name="Castanera R."/>
            <person name="Culley D."/>
            <person name="Daum C."/>
            <person name="Ezra D."/>
            <person name="Gonzalez J."/>
            <person name="Henrissat B."/>
            <person name="Kuo A."/>
            <person name="Liang C."/>
            <person name="Lipzen A."/>
            <person name="Lutzoni F."/>
            <person name="Magnuson J."/>
            <person name="Mondo S."/>
            <person name="Nolan M."/>
            <person name="Ohm R."/>
            <person name="Pangilinan J."/>
            <person name="Park H.-J."/>
            <person name="Ramirez L."/>
            <person name="Alfaro M."/>
            <person name="Sun H."/>
            <person name="Tritt A."/>
            <person name="Yoshinaga Y."/>
            <person name="Zwiers L.-H."/>
            <person name="Turgeon B."/>
            <person name="Goodwin S."/>
            <person name="Spatafora J."/>
            <person name="Crous P."/>
            <person name="Grigoriev I."/>
        </authorList>
    </citation>
    <scope>NUCLEOTIDE SEQUENCE</scope>
    <source>
        <strain evidence="4">HMLAC05119</strain>
    </source>
</reference>
<dbReference type="SUPFAM" id="SSF52540">
    <property type="entry name" value="P-loop containing nucleoside triphosphate hydrolases"/>
    <property type="match status" value="1"/>
</dbReference>
<dbReference type="Proteomes" id="UP000800096">
    <property type="component" value="Unassembled WGS sequence"/>
</dbReference>
<dbReference type="GO" id="GO:0005524">
    <property type="term" value="F:ATP binding"/>
    <property type="evidence" value="ECO:0007669"/>
    <property type="project" value="UniProtKB-KW"/>
</dbReference>
<dbReference type="Pfam" id="PF07724">
    <property type="entry name" value="AAA_2"/>
    <property type="match status" value="1"/>
</dbReference>
<dbReference type="PANTHER" id="PTHR11638:SF89">
    <property type="entry name" value="AAA+ ATPASE DOMAIN-CONTAINING PROTEIN"/>
    <property type="match status" value="1"/>
</dbReference>
<dbReference type="Gene3D" id="3.40.50.300">
    <property type="entry name" value="P-loop containing nucleotide triphosphate hydrolases"/>
    <property type="match status" value="1"/>
</dbReference>
<dbReference type="EMBL" id="ML979143">
    <property type="protein sequence ID" value="KAF1911539.1"/>
    <property type="molecule type" value="Genomic_DNA"/>
</dbReference>